<name>A0ABQ8PUY6_9FUNG</name>
<evidence type="ECO:0000313" key="11">
    <source>
        <dbReference type="Proteomes" id="UP001151295"/>
    </source>
</evidence>
<evidence type="ECO:0000256" key="2">
    <source>
        <dbReference type="ARBA" id="ARBA00009704"/>
    </source>
</evidence>
<evidence type="ECO:0000256" key="1">
    <source>
        <dbReference type="ARBA" id="ARBA00004123"/>
    </source>
</evidence>
<dbReference type="EMBL" id="JANBQD010000003">
    <property type="protein sequence ID" value="KAJ1995824.1"/>
    <property type="molecule type" value="Genomic_DNA"/>
</dbReference>
<feature type="region of interest" description="Disordered" evidence="7">
    <location>
        <begin position="1040"/>
        <end position="1075"/>
    </location>
</feature>
<keyword evidence="6" id="KW-0539">Nucleus</keyword>
<feature type="region of interest" description="Disordered" evidence="7">
    <location>
        <begin position="633"/>
        <end position="704"/>
    </location>
</feature>
<keyword evidence="11" id="KW-1185">Reference proteome</keyword>
<organism evidence="10 11">
    <name type="scientific">Coemansia umbellata</name>
    <dbReference type="NCBI Taxonomy" id="1424467"/>
    <lineage>
        <taxon>Eukaryota</taxon>
        <taxon>Fungi</taxon>
        <taxon>Fungi incertae sedis</taxon>
        <taxon>Zoopagomycota</taxon>
        <taxon>Kickxellomycotina</taxon>
        <taxon>Kickxellomycetes</taxon>
        <taxon>Kickxellales</taxon>
        <taxon>Kickxellaceae</taxon>
        <taxon>Coemansia</taxon>
    </lineage>
</organism>
<dbReference type="InterPro" id="IPR036358">
    <property type="entry name" value="BTD_sf"/>
</dbReference>
<dbReference type="SUPFAM" id="SSF110217">
    <property type="entry name" value="DNA-binding protein LAG-1 (CSL)"/>
    <property type="match status" value="2"/>
</dbReference>
<comment type="caution">
    <text evidence="10">The sequence shown here is derived from an EMBL/GenBank/DDBJ whole genome shotgun (WGS) entry which is preliminary data.</text>
</comment>
<comment type="subcellular location">
    <subcellularLocation>
        <location evidence="1">Nucleus</location>
    </subcellularLocation>
</comment>
<feature type="region of interest" description="Disordered" evidence="7">
    <location>
        <begin position="1368"/>
        <end position="1405"/>
    </location>
</feature>
<feature type="compositionally biased region" description="Low complexity" evidence="7">
    <location>
        <begin position="652"/>
        <end position="664"/>
    </location>
</feature>
<feature type="domain" description="RBP-J/Cbf11/Cbf12 DNA binding" evidence="8">
    <location>
        <begin position="570"/>
        <end position="766"/>
    </location>
</feature>
<dbReference type="Pfam" id="PF09270">
    <property type="entry name" value="BTD"/>
    <property type="match status" value="1"/>
</dbReference>
<dbReference type="InterPro" id="IPR040159">
    <property type="entry name" value="CLS_fam"/>
</dbReference>
<feature type="compositionally biased region" description="Polar residues" evidence="7">
    <location>
        <begin position="665"/>
        <end position="681"/>
    </location>
</feature>
<dbReference type="InterPro" id="IPR038007">
    <property type="entry name" value="RBP-Jkappa_IPT"/>
</dbReference>
<dbReference type="PANTHER" id="PTHR10665">
    <property type="entry name" value="RECOMBINING BINDING PROTEIN SUPPRESSOR OF HAIRLESS"/>
    <property type="match status" value="1"/>
</dbReference>
<evidence type="ECO:0000313" key="10">
    <source>
        <dbReference type="EMBL" id="KAJ1995824.1"/>
    </source>
</evidence>
<dbReference type="Gene3D" id="2.60.40.1450">
    <property type="entry name" value="LAG1, DNA binding domain"/>
    <property type="match status" value="1"/>
</dbReference>
<evidence type="ECO:0000256" key="6">
    <source>
        <dbReference type="ARBA" id="ARBA00023242"/>
    </source>
</evidence>
<evidence type="ECO:0000259" key="8">
    <source>
        <dbReference type="SMART" id="SM01267"/>
    </source>
</evidence>
<evidence type="ECO:0000256" key="5">
    <source>
        <dbReference type="ARBA" id="ARBA00023163"/>
    </source>
</evidence>
<dbReference type="Gene3D" id="2.60.40.10">
    <property type="entry name" value="Immunoglobulins"/>
    <property type="match status" value="1"/>
</dbReference>
<feature type="domain" description="Beta-trefoil DNA-binding" evidence="9">
    <location>
        <begin position="767"/>
        <end position="1186"/>
    </location>
</feature>
<protein>
    <recommendedName>
        <fullName evidence="12">LAG1-DNAbind-domain-containing protein</fullName>
    </recommendedName>
</protein>
<reference evidence="10" key="1">
    <citation type="submission" date="2022-07" db="EMBL/GenBank/DDBJ databases">
        <title>Phylogenomic reconstructions and comparative analyses of Kickxellomycotina fungi.</title>
        <authorList>
            <person name="Reynolds N.K."/>
            <person name="Stajich J.E."/>
            <person name="Barry K."/>
            <person name="Grigoriev I.V."/>
            <person name="Crous P."/>
            <person name="Smith M.E."/>
        </authorList>
    </citation>
    <scope>NUCLEOTIDE SEQUENCE</scope>
    <source>
        <strain evidence="10">BCRC 34882</strain>
    </source>
</reference>
<dbReference type="InterPro" id="IPR015351">
    <property type="entry name" value="RBP-J/Cbf11/Cbf12_DNA-bd"/>
</dbReference>
<evidence type="ECO:0000259" key="9">
    <source>
        <dbReference type="SMART" id="SM01268"/>
    </source>
</evidence>
<evidence type="ECO:0000256" key="4">
    <source>
        <dbReference type="ARBA" id="ARBA00023125"/>
    </source>
</evidence>
<feature type="compositionally biased region" description="Low complexity" evidence="7">
    <location>
        <begin position="1385"/>
        <end position="1402"/>
    </location>
</feature>
<feature type="compositionally biased region" description="Polar residues" evidence="7">
    <location>
        <begin position="1370"/>
        <end position="1384"/>
    </location>
</feature>
<feature type="region of interest" description="Disordered" evidence="7">
    <location>
        <begin position="1419"/>
        <end position="1467"/>
    </location>
</feature>
<feature type="region of interest" description="Disordered" evidence="7">
    <location>
        <begin position="194"/>
        <end position="213"/>
    </location>
</feature>
<keyword evidence="5" id="KW-0804">Transcription</keyword>
<dbReference type="SMART" id="SM01268">
    <property type="entry name" value="BTD"/>
    <property type="match status" value="1"/>
</dbReference>
<dbReference type="SMART" id="SM01267">
    <property type="entry name" value="LAG1_DNAbind"/>
    <property type="match status" value="1"/>
</dbReference>
<comment type="similarity">
    <text evidence="2">Belongs to the Su(H) family.</text>
</comment>
<evidence type="ECO:0000256" key="3">
    <source>
        <dbReference type="ARBA" id="ARBA00023015"/>
    </source>
</evidence>
<feature type="region of interest" description="Disordered" evidence="7">
    <location>
        <begin position="152"/>
        <end position="183"/>
    </location>
</feature>
<feature type="region of interest" description="Disordered" evidence="7">
    <location>
        <begin position="905"/>
        <end position="927"/>
    </location>
</feature>
<dbReference type="InterPro" id="IPR037095">
    <property type="entry name" value="RBP-J/Cbf11_DNA-bd_sf"/>
</dbReference>
<keyword evidence="4" id="KW-0238">DNA-binding</keyword>
<dbReference type="SUPFAM" id="SSF49417">
    <property type="entry name" value="p53-like transcription factors"/>
    <property type="match status" value="1"/>
</dbReference>
<dbReference type="InterPro" id="IPR015350">
    <property type="entry name" value="Beta-trefoil_DNA-bd_dom"/>
</dbReference>
<gene>
    <name evidence="10" type="ORF">EDC05_000482</name>
</gene>
<dbReference type="Gene3D" id="2.80.10.50">
    <property type="match status" value="1"/>
</dbReference>
<dbReference type="Pfam" id="PF09271">
    <property type="entry name" value="LAG1-DNAbind"/>
    <property type="match status" value="1"/>
</dbReference>
<feature type="compositionally biased region" description="Polar residues" evidence="7">
    <location>
        <begin position="157"/>
        <end position="169"/>
    </location>
</feature>
<evidence type="ECO:0008006" key="12">
    <source>
        <dbReference type="Google" id="ProtNLM"/>
    </source>
</evidence>
<accession>A0ABQ8PUY6</accession>
<feature type="compositionally biased region" description="Low complexity" evidence="7">
    <location>
        <begin position="1429"/>
        <end position="1450"/>
    </location>
</feature>
<proteinExistence type="inferred from homology"/>
<dbReference type="Proteomes" id="UP001151295">
    <property type="component" value="Unassembled WGS sequence"/>
</dbReference>
<sequence>MCPAPLYSYFDAQQLADFIMNSQFPGYDGANTTPATSDPAYSHIHNMAATFSGIPDDYDSYDNARARKRRMTVSEERRADSMSGFNLHDVGDGLFSMLDQHSNGYTSSTFTNQTVSGSMLQQNALSSLSIPPESEDTSLNAGLAINISASGSNSGSFDSTQQNVQSSPALPSRGANGRKHQSLSVAISRAAAHNEINSNSQQEPPTPGMFSPSFMNAMEDAAAAAVAAAAGMSSPSMFYNVASPYTPNQAHHGHHHSFSMPSTAQQGPNATAGFFAGATPSSVGTFGADCIANGAMLRSNTVGSASSGGIGNAEDFSAGLQITMNAAAVAAATAMGSSYDDNANNAGSAAASAFSRIQDADSMSQLLCTSAGMSQQTATSMDLNIGTTLTPFTSIHGLEHFSPVAWDRQSIFLGNGTSMGSNSVGSPYGILTSDPAFLRSMDGSTMLPNGAADHIQFSPAVGPAAALGTTMAGADMAVYSPVAATNSSAIRSPVAIPKRSRKRAATVANIRSHNNQQPSISSTALVSMIANNDANSIITSAHSRSSSAADAYTGPVFNSQAVVKGTGNKVMMVLTSKVAQKSYGTEKRFLCPPPTILLFGDSWRLPTLNPGDGSVQRGSSSGDVLSVMPRISVSVPANDSPGPSGDTDETASGSSRSPSSSSSSNEPRTSQLEWLTQPDQTSKPKAHVPHNPVPPARPPREGDSVTGRYVAKQLFINDVDEKRKKVSVKIRLHDPSGQVMLNEFESRPIKVISKPSKKRQSVKNVDLCIHHGSTISLFNRLRSQTVSTKYLGATRSMSVGGPRPFWFPALDDDAKVAAQAGSSSRPAGSGNTTTFVARNSVWDPFIIWIVDTHLSQKDIEAFNARIAENPTPILGYPTPPTFALHPQCPPDFDCASSNGNSDEQSASACCGSSGSPSGGSINDDSIGQPQSRSPIPILYNQPVILQCVSTGMCSPVLTLRKVEKGSIAMGSFYGRDPSRDVLGDPVSQLHKVAFEVRVQTLEELPAVTVTPAGLNTRVGSYLTCMGDIVGLNATCDGRQLTNDASSGGRSAGARTSPGHGRKQPKEGASAGTTSWAEDVGDNAVWTMVGTDCAIYRFDYPDESAIIEQLQNPIAAVKDNTSTSHMASAPTSVSSGSVLQHASLALPPTPTSPHGLRDYSQHMQSQNYSLEMMLADQNTTAAASSAMNIDFNSAGSIDASFAAAMYGMAMPGIGDGLAPHLLSSRTAPSMSAIDAARLCNDSGNQQLLAQPGFASADQLGSPGLGEGLIPIVFKSTVQHPPAITTPSHESNIDNGLHSDSNGMRHVAERAVVTMQGLNFTPDMVVLFDGQKSLYTEFKSPESIACFGPLASELSEMVQRAALEENKHFASGCNSTDGHSTQRQQHPSSPSASDSSSSSLQPSSNDDVEAFASVEQHDSLVRAHRESSPDSTASSATATCNSNNNSTATSAEKTARSSTSNSQHLAKGSKRTLKIPIYISRNSGAGPTFKTGQFYTIHV</sequence>
<evidence type="ECO:0000256" key="7">
    <source>
        <dbReference type="SAM" id="MobiDB-lite"/>
    </source>
</evidence>
<keyword evidence="3" id="KW-0805">Transcription regulation</keyword>
<feature type="compositionally biased region" description="Low complexity" evidence="7">
    <location>
        <begin position="1044"/>
        <end position="1054"/>
    </location>
</feature>
<dbReference type="InterPro" id="IPR008967">
    <property type="entry name" value="p53-like_TF_DNA-bd_sf"/>
</dbReference>
<dbReference type="Pfam" id="PF20144">
    <property type="entry name" value="TIG_SUH"/>
    <property type="match status" value="1"/>
</dbReference>
<dbReference type="InterPro" id="IPR013783">
    <property type="entry name" value="Ig-like_fold"/>
</dbReference>